<name>A0A328U3K6_9BACL</name>
<comment type="caution">
    <text evidence="1">The sequence shown here is derived from an EMBL/GenBank/DDBJ whole genome shotgun (WGS) entry which is preliminary data.</text>
</comment>
<evidence type="ECO:0000313" key="1">
    <source>
        <dbReference type="EMBL" id="RAP77407.1"/>
    </source>
</evidence>
<dbReference type="RefSeq" id="WP_112880530.1">
    <property type="nucleotide sequence ID" value="NZ_QLUW01000001.1"/>
</dbReference>
<evidence type="ECO:0000313" key="2">
    <source>
        <dbReference type="Proteomes" id="UP000249260"/>
    </source>
</evidence>
<sequence>MNLSRKELEVRLELLASLARSQQAVARILNSVADEANRAPNLAHAIQRNMTRLEAMQLTLTAMAGALERSQSRGRRGFALPSEPWLHPAAAIGAHLKSN</sequence>
<accession>A0A328U3K6</accession>
<protein>
    <submittedName>
        <fullName evidence="1">Uncharacterized protein</fullName>
    </submittedName>
</protein>
<dbReference type="EMBL" id="QLUW01000001">
    <property type="protein sequence ID" value="RAP77407.1"/>
    <property type="molecule type" value="Genomic_DNA"/>
</dbReference>
<keyword evidence="2" id="KW-1185">Reference proteome</keyword>
<proteinExistence type="predicted"/>
<dbReference type="AlphaFoldDB" id="A0A328U3K6"/>
<dbReference type="Proteomes" id="UP000249260">
    <property type="component" value="Unassembled WGS sequence"/>
</dbReference>
<organism evidence="1 2">
    <name type="scientific">Paenibacillus montanisoli</name>
    <dbReference type="NCBI Taxonomy" id="2081970"/>
    <lineage>
        <taxon>Bacteria</taxon>
        <taxon>Bacillati</taxon>
        <taxon>Bacillota</taxon>
        <taxon>Bacilli</taxon>
        <taxon>Bacillales</taxon>
        <taxon>Paenibacillaceae</taxon>
        <taxon>Paenibacillus</taxon>
    </lineage>
</organism>
<dbReference type="OrthoDB" id="2660806at2"/>
<reference evidence="1 2" key="1">
    <citation type="submission" date="2018-06" db="EMBL/GenBank/DDBJ databases">
        <title>Paenibacillus montanisoli sp. nov., isolated from mountain area soil.</title>
        <authorList>
            <person name="Wu M."/>
        </authorList>
    </citation>
    <scope>NUCLEOTIDE SEQUENCE [LARGE SCALE GENOMIC DNA]</scope>
    <source>
        <strain evidence="1 2">RA17</strain>
    </source>
</reference>
<gene>
    <name evidence="1" type="ORF">DL346_02680</name>
</gene>